<feature type="region of interest" description="Disordered" evidence="2">
    <location>
        <begin position="616"/>
        <end position="689"/>
    </location>
</feature>
<dbReference type="AlphaFoldDB" id="A0A1I7HUJ7"/>
<dbReference type="InterPro" id="IPR012434">
    <property type="entry name" value="DUF1631"/>
</dbReference>
<accession>A0A1I7HUJ7</accession>
<evidence type="ECO:0000313" key="4">
    <source>
        <dbReference type="Proteomes" id="UP000183656"/>
    </source>
</evidence>
<dbReference type="EMBL" id="FPBX01000012">
    <property type="protein sequence ID" value="SFU64408.1"/>
    <property type="molecule type" value="Genomic_DNA"/>
</dbReference>
<protein>
    <recommendedName>
        <fullName evidence="5">DUF1631 domain-containing protein</fullName>
    </recommendedName>
</protein>
<name>A0A1I7HUJ7_9BURK</name>
<evidence type="ECO:0000256" key="1">
    <source>
        <dbReference type="SAM" id="Coils"/>
    </source>
</evidence>
<dbReference type="Proteomes" id="UP000183656">
    <property type="component" value="Unassembled WGS sequence"/>
</dbReference>
<keyword evidence="1" id="KW-0175">Coiled coil</keyword>
<keyword evidence="4" id="KW-1185">Reference proteome</keyword>
<organism evidence="3 4">
    <name type="scientific">Paenacidovorax caeni</name>
    <dbReference type="NCBI Taxonomy" id="343013"/>
    <lineage>
        <taxon>Bacteria</taxon>
        <taxon>Pseudomonadati</taxon>
        <taxon>Pseudomonadota</taxon>
        <taxon>Betaproteobacteria</taxon>
        <taxon>Burkholderiales</taxon>
        <taxon>Comamonadaceae</taxon>
        <taxon>Paenacidovorax</taxon>
    </lineage>
</organism>
<gene>
    <name evidence="3" type="ORF">SAMN04489707_101281</name>
</gene>
<evidence type="ECO:0000256" key="2">
    <source>
        <dbReference type="SAM" id="MobiDB-lite"/>
    </source>
</evidence>
<feature type="coiled-coil region" evidence="1">
    <location>
        <begin position="466"/>
        <end position="497"/>
    </location>
</feature>
<sequence length="772" mass="85211">MMDAKHVTPSPPADLGTALHQRLIHDVLTDSRHFMEHIAEAARQSLRAREDMARTAGEHQAMLEARQRLSQLAPVMCERYPTALRNALDQAIAQKQKSTRALSSIHFDDLELMDETQISESVERARAQQMLAAAVDGPQADFDALMSAAQGLTTVRPEHNPLRPEVFLQALQSVVAQMQTTNQVRHDWMGHLAQALGSELRKLYLALIERLRQGDVRPVGFAMRQSNGKYVYLAPSEGNIAPGFGPEKEEDAPQAAQADARLTLDRLRRLLLGELTEAPAPAPAAQEDFAERFSREFEGPGAFPALEPPSTDFAATVPAAFEALQEMNQVDHMMQRLGEQRAQPGGAAGYAALRQHPGGLGQALSMEVVALMVDNIARDERLLWPVQQFIRTLEPALLQLALADPRFFSHKDHPARRLLQEITNRSLAFPHTKASGFDSFMQSLLQIAGSLATADIDGQAPFERILEELKAAWAESEQARERERQRAIEALQHAEQRHLLAAQMSREIWLLPQMDKVPGEISRFLLGPWVKVMAQARLTDPTGNADPGRYRETVDALLWSAQPELTRANTSQLARLVPKLLSKLREGLASIDYPPAQTHAFFDLLMQLHQEAFRPAPAAAPRPPQPTLPPAATGTAPSRPALPPDDEPWIAPSEAKESGFMDVAPDPQAPPATNDTNDTDGAPKAPPLDIGTWVNLRVNGQWERMQLSWIGPHNTLFLFTGASGRTQSMPLRLLNRLIEQGTMHVLTQQTVVDSALDAVAQAAMRNSLDSTR</sequence>
<evidence type="ECO:0008006" key="5">
    <source>
        <dbReference type="Google" id="ProtNLM"/>
    </source>
</evidence>
<reference evidence="3 4" key="1">
    <citation type="submission" date="2016-10" db="EMBL/GenBank/DDBJ databases">
        <authorList>
            <person name="de Groot N.N."/>
        </authorList>
    </citation>
    <scope>NUCLEOTIDE SEQUENCE [LARGE SCALE GENOMIC DNA]</scope>
    <source>
        <strain evidence="3 4">R-24608</strain>
    </source>
</reference>
<dbReference type="Pfam" id="PF07793">
    <property type="entry name" value="DUF1631"/>
    <property type="match status" value="1"/>
</dbReference>
<dbReference type="STRING" id="343013.SAMN04489707_101281"/>
<proteinExistence type="predicted"/>
<evidence type="ECO:0000313" key="3">
    <source>
        <dbReference type="EMBL" id="SFU64408.1"/>
    </source>
</evidence>
<feature type="compositionally biased region" description="Pro residues" evidence="2">
    <location>
        <begin position="618"/>
        <end position="629"/>
    </location>
</feature>